<evidence type="ECO:0000313" key="2">
    <source>
        <dbReference type="EMBL" id="MBH8557808.1"/>
    </source>
</evidence>
<keyword evidence="1" id="KW-0472">Membrane</keyword>
<comment type="caution">
    <text evidence="2">The sequence shown here is derived from an EMBL/GenBank/DDBJ whole genome shotgun (WGS) entry which is preliminary data.</text>
</comment>
<organism evidence="2 3">
    <name type="scientific">Hymenobacter negativus</name>
    <dbReference type="NCBI Taxonomy" id="2795026"/>
    <lineage>
        <taxon>Bacteria</taxon>
        <taxon>Pseudomonadati</taxon>
        <taxon>Bacteroidota</taxon>
        <taxon>Cytophagia</taxon>
        <taxon>Cytophagales</taxon>
        <taxon>Hymenobacteraceae</taxon>
        <taxon>Hymenobacter</taxon>
    </lineage>
</organism>
<dbReference type="Proteomes" id="UP000625631">
    <property type="component" value="Unassembled WGS sequence"/>
</dbReference>
<feature type="transmembrane region" description="Helical" evidence="1">
    <location>
        <begin position="12"/>
        <end position="32"/>
    </location>
</feature>
<keyword evidence="1" id="KW-1133">Transmembrane helix</keyword>
<name>A0ABS0Q609_9BACT</name>
<evidence type="ECO:0000313" key="3">
    <source>
        <dbReference type="Proteomes" id="UP000625631"/>
    </source>
</evidence>
<accession>A0ABS0Q609</accession>
<reference evidence="2 3" key="1">
    <citation type="submission" date="2020-12" db="EMBL/GenBank/DDBJ databases">
        <title>Hymenobacter sp.</title>
        <authorList>
            <person name="Kim M.K."/>
        </authorList>
    </citation>
    <scope>NUCLEOTIDE SEQUENCE [LARGE SCALE GENOMIC DNA]</scope>
    <source>
        <strain evidence="2 3">BT442</strain>
    </source>
</reference>
<feature type="transmembrane region" description="Helical" evidence="1">
    <location>
        <begin position="44"/>
        <end position="72"/>
    </location>
</feature>
<dbReference type="RefSeq" id="WP_198074927.1">
    <property type="nucleotide sequence ID" value="NZ_JAEDAE010000002.1"/>
</dbReference>
<keyword evidence="1" id="KW-0812">Transmembrane</keyword>
<evidence type="ECO:0008006" key="4">
    <source>
        <dbReference type="Google" id="ProtNLM"/>
    </source>
</evidence>
<keyword evidence="3" id="KW-1185">Reference proteome</keyword>
<protein>
    <recommendedName>
        <fullName evidence="4">Outer membrane protein assembly factor BamE</fullName>
    </recommendedName>
</protein>
<dbReference type="EMBL" id="JAEDAE010000002">
    <property type="protein sequence ID" value="MBH8557808.1"/>
    <property type="molecule type" value="Genomic_DNA"/>
</dbReference>
<sequence length="164" mass="19091">MMQIAMMTSYNLIILVFIALSSLLAYTIVLSIRGIRKSRNNKRVLWILGLITLVPFALADVFAWFILFLSYYPHYSFDKIDWSSNVEQRYKMADDLVDSQRLIGLTRAQAIDLLGKPYREWDNIDHTIRYDIGDRPTIVMDLDPDELVLEVKDGKVVKSYLHET</sequence>
<evidence type="ECO:0000256" key="1">
    <source>
        <dbReference type="SAM" id="Phobius"/>
    </source>
</evidence>
<gene>
    <name evidence="2" type="ORF">I7X13_07105</name>
</gene>
<proteinExistence type="predicted"/>